<dbReference type="Proteomes" id="UP001642501">
    <property type="component" value="Unassembled WGS sequence"/>
</dbReference>
<feature type="compositionally biased region" description="Low complexity" evidence="1">
    <location>
        <begin position="53"/>
        <end position="72"/>
    </location>
</feature>
<keyword evidence="3" id="KW-1185">Reference proteome</keyword>
<evidence type="ECO:0000313" key="2">
    <source>
        <dbReference type="EMBL" id="CAK7272138.1"/>
    </source>
</evidence>
<feature type="region of interest" description="Disordered" evidence="1">
    <location>
        <begin position="1"/>
        <end position="36"/>
    </location>
</feature>
<protein>
    <recommendedName>
        <fullName evidence="4">Phospholipid-binding protein</fullName>
    </recommendedName>
</protein>
<name>A0ABP0DUZ9_9PEZI</name>
<feature type="compositionally biased region" description="Basic and acidic residues" evidence="1">
    <location>
        <begin position="499"/>
        <end position="511"/>
    </location>
</feature>
<evidence type="ECO:0000256" key="1">
    <source>
        <dbReference type="SAM" id="MobiDB-lite"/>
    </source>
</evidence>
<feature type="compositionally biased region" description="Basic and acidic residues" evidence="1">
    <location>
        <begin position="740"/>
        <end position="759"/>
    </location>
</feature>
<sequence>MAFAPKKSGAAGPSSDSIYSATRSQDNGPIDTRLSAETSAAYSPGYSFSYNSFPSAAQSPPTTSSTMRPSLSGLVSPSTAYPPRQSIPFSHEDTDKARLAYETLATSAKAYRVVLGQLSTAASNFGSALEACARLKEARAQPYPPGPYAYGGSSNTGGGGSMGLVGSDSSRHDASCTADVLLATSGLHYLIANQQGILAETVYRSFELPIVHELDRYSADVEAEQESYAAGMREASRAIRRLEKEGQKLRKPRQRDVGRMRSHLVAMTDALDALTMRQGEHAVALLDQSRDMSSTVSQASRNLVRAEVDILDSLARKGWPGGGLDVVLDGAVDPFSRDECDDDGGDGLGISGSILLGGTSHSAGMVGGSSHAVVSGSGSILGAGIGDRGYGPRPLLPSTGGSVAWPSVRTGDDLSVDEDAEDDGHDGDNDEAEYEADDDGVDKGAVTNDGESEVCTINGNHASSSQTLTKEASPTIPSSSGGGFFGILTGGGILGNESKARAQHQDQDRTDSASSRRGRSPCKDLQSSRVSQKSQVSRQSRQSLQSRQSRQSHKQSTAREPEDEGFDSVRQRSTTSTDTSVAPQTTTTKRRNSKQPRYTRAESLSFEPAYQHQYQSLDSLANVEAASIASAAGSDTASMHTRGASSSRQKPPKGKTTRSTAGSRGRSRPFSPQRVSVDPQEDLFTGQFSGPERAISPLAWLKEGEQLVTPQEEAPEIDGEISQGHADENSLDGGAGKGKGKLENTEPPTKEPPTRRLSEAEQQETDEGVQVWRQDE</sequence>
<feature type="compositionally biased region" description="Polar residues" evidence="1">
    <location>
        <begin position="455"/>
        <end position="472"/>
    </location>
</feature>
<dbReference type="InterPro" id="IPR037470">
    <property type="entry name" value="IVY1"/>
</dbReference>
<dbReference type="EMBL" id="CAWUOM010000101">
    <property type="protein sequence ID" value="CAK7272138.1"/>
    <property type="molecule type" value="Genomic_DNA"/>
</dbReference>
<dbReference type="PANTHER" id="PTHR38407">
    <property type="entry name" value="PROTEIN IVY1"/>
    <property type="match status" value="1"/>
</dbReference>
<feature type="compositionally biased region" description="Acidic residues" evidence="1">
    <location>
        <begin position="414"/>
        <end position="440"/>
    </location>
</feature>
<reference evidence="2 3" key="1">
    <citation type="submission" date="2024-01" db="EMBL/GenBank/DDBJ databases">
        <authorList>
            <person name="Allen C."/>
            <person name="Tagirdzhanova G."/>
        </authorList>
    </citation>
    <scope>NUCLEOTIDE SEQUENCE [LARGE SCALE GENOMIC DNA]</scope>
    <source>
        <strain evidence="2 3">CBS 573.63</strain>
    </source>
</reference>
<dbReference type="Gene3D" id="1.20.1270.60">
    <property type="entry name" value="Arfaptin homology (AH) domain/BAR domain"/>
    <property type="match status" value="1"/>
</dbReference>
<organism evidence="2 3">
    <name type="scientific">Sporothrix epigloea</name>
    <dbReference type="NCBI Taxonomy" id="1892477"/>
    <lineage>
        <taxon>Eukaryota</taxon>
        <taxon>Fungi</taxon>
        <taxon>Dikarya</taxon>
        <taxon>Ascomycota</taxon>
        <taxon>Pezizomycotina</taxon>
        <taxon>Sordariomycetes</taxon>
        <taxon>Sordariomycetidae</taxon>
        <taxon>Ophiostomatales</taxon>
        <taxon>Ophiostomataceae</taxon>
        <taxon>Sporothrix</taxon>
    </lineage>
</organism>
<dbReference type="InterPro" id="IPR027267">
    <property type="entry name" value="AH/BAR_dom_sf"/>
</dbReference>
<evidence type="ECO:0000313" key="3">
    <source>
        <dbReference type="Proteomes" id="UP001642501"/>
    </source>
</evidence>
<feature type="compositionally biased region" description="Polar residues" evidence="1">
    <location>
        <begin position="14"/>
        <end position="27"/>
    </location>
</feature>
<feature type="region of interest" description="Disordered" evidence="1">
    <location>
        <begin position="499"/>
        <end position="607"/>
    </location>
</feature>
<feature type="compositionally biased region" description="Low complexity" evidence="1">
    <location>
        <begin position="525"/>
        <end position="549"/>
    </location>
</feature>
<feature type="region of interest" description="Disordered" evidence="1">
    <location>
        <begin position="53"/>
        <end position="90"/>
    </location>
</feature>
<comment type="caution">
    <text evidence="2">The sequence shown here is derived from an EMBL/GenBank/DDBJ whole genome shotgun (WGS) entry which is preliminary data.</text>
</comment>
<evidence type="ECO:0008006" key="4">
    <source>
        <dbReference type="Google" id="ProtNLM"/>
    </source>
</evidence>
<feature type="region of interest" description="Disordered" evidence="1">
    <location>
        <begin position="392"/>
        <end position="484"/>
    </location>
</feature>
<feature type="compositionally biased region" description="Polar residues" evidence="1">
    <location>
        <begin position="571"/>
        <end position="587"/>
    </location>
</feature>
<accession>A0ABP0DUZ9</accession>
<proteinExistence type="predicted"/>
<gene>
    <name evidence="2" type="ORF">SEPCBS57363_004979</name>
</gene>
<dbReference type="PANTHER" id="PTHR38407:SF1">
    <property type="entry name" value="PROTEIN IVY1"/>
    <property type="match status" value="1"/>
</dbReference>
<feature type="region of interest" description="Disordered" evidence="1">
    <location>
        <begin position="631"/>
        <end position="776"/>
    </location>
</feature>